<dbReference type="Proteomes" id="UP001221757">
    <property type="component" value="Unassembled WGS sequence"/>
</dbReference>
<gene>
    <name evidence="2" type="ORF">B0H17DRAFT_1150860</name>
</gene>
<reference evidence="2" key="1">
    <citation type="submission" date="2023-03" db="EMBL/GenBank/DDBJ databases">
        <title>Massive genome expansion in bonnet fungi (Mycena s.s.) driven by repeated elements and novel gene families across ecological guilds.</title>
        <authorList>
            <consortium name="Lawrence Berkeley National Laboratory"/>
            <person name="Harder C.B."/>
            <person name="Miyauchi S."/>
            <person name="Viragh M."/>
            <person name="Kuo A."/>
            <person name="Thoen E."/>
            <person name="Andreopoulos B."/>
            <person name="Lu D."/>
            <person name="Skrede I."/>
            <person name="Drula E."/>
            <person name="Henrissat B."/>
            <person name="Morin E."/>
            <person name="Kohler A."/>
            <person name="Barry K."/>
            <person name="LaButti K."/>
            <person name="Morin E."/>
            <person name="Salamov A."/>
            <person name="Lipzen A."/>
            <person name="Mereny Z."/>
            <person name="Hegedus B."/>
            <person name="Baldrian P."/>
            <person name="Stursova M."/>
            <person name="Weitz H."/>
            <person name="Taylor A."/>
            <person name="Grigoriev I.V."/>
            <person name="Nagy L.G."/>
            <person name="Martin F."/>
            <person name="Kauserud H."/>
        </authorList>
    </citation>
    <scope>NUCLEOTIDE SEQUENCE</scope>
    <source>
        <strain evidence="2">CBHHK067</strain>
    </source>
</reference>
<feature type="region of interest" description="Disordered" evidence="1">
    <location>
        <begin position="394"/>
        <end position="424"/>
    </location>
</feature>
<protein>
    <submittedName>
        <fullName evidence="2">Uncharacterized protein</fullName>
    </submittedName>
</protein>
<comment type="caution">
    <text evidence="2">The sequence shown here is derived from an EMBL/GenBank/DDBJ whole genome shotgun (WGS) entry which is preliminary data.</text>
</comment>
<name>A0AAD7BQL1_MYCRO</name>
<accession>A0AAD7BQL1</accession>
<evidence type="ECO:0000313" key="2">
    <source>
        <dbReference type="EMBL" id="KAJ7627868.1"/>
    </source>
</evidence>
<evidence type="ECO:0000256" key="1">
    <source>
        <dbReference type="SAM" id="MobiDB-lite"/>
    </source>
</evidence>
<sequence>MAWLVVKYAPFFWLCHSWLPNPGFKSPRSSCPQLSAPVPPRMRVPKACYRLVKKCGIPFHFGRRRDIRVSVQFLAMLTGLQRFSIQGAVRAGLAQRKAWTGPRFAEAGRDPMKVRIGQFSGSSHGSNNPQISLETNRPLIIYYVRNPHSDIQLTRIHHPIRVRADLQPSTEPITSRALRLHALALIRPGFPFPYMPAKGPIGPTAGNLPRRKRSSVTSLELPARAPVVPERGVDGIQGEEACRLRRLLTRGTPKDPRQRLKYSMVGDPARQAKMKKANCGIVGFVYHKLHVFKEKRKVAAYPIERTNPGASEYLYAGAWHWQLPRRIGSRGRTEVEWVTHAHYNAEKRVEGPLEEALNRYEWRAGVEWGNGAQVDRQRRTNDLAGLLVGMRINRAPGSAHPNRSEDREVGDFAQRSGTKAPRGCAIGIRTRMGASWENAHPTPSAGYPQSVWDSPIVALPKL</sequence>
<keyword evidence="3" id="KW-1185">Reference proteome</keyword>
<evidence type="ECO:0000313" key="3">
    <source>
        <dbReference type="Proteomes" id="UP001221757"/>
    </source>
</evidence>
<dbReference type="EMBL" id="JARKIE010000568">
    <property type="protein sequence ID" value="KAJ7627868.1"/>
    <property type="molecule type" value="Genomic_DNA"/>
</dbReference>
<dbReference type="AlphaFoldDB" id="A0AAD7BQL1"/>
<proteinExistence type="predicted"/>
<organism evidence="2 3">
    <name type="scientific">Mycena rosella</name>
    <name type="common">Pink bonnet</name>
    <name type="synonym">Agaricus rosellus</name>
    <dbReference type="NCBI Taxonomy" id="1033263"/>
    <lineage>
        <taxon>Eukaryota</taxon>
        <taxon>Fungi</taxon>
        <taxon>Dikarya</taxon>
        <taxon>Basidiomycota</taxon>
        <taxon>Agaricomycotina</taxon>
        <taxon>Agaricomycetes</taxon>
        <taxon>Agaricomycetidae</taxon>
        <taxon>Agaricales</taxon>
        <taxon>Marasmiineae</taxon>
        <taxon>Mycenaceae</taxon>
        <taxon>Mycena</taxon>
    </lineage>
</organism>